<evidence type="ECO:0000256" key="1">
    <source>
        <dbReference type="SAM" id="MobiDB-lite"/>
    </source>
</evidence>
<reference evidence="2 3" key="1">
    <citation type="submission" date="2024-04" db="EMBL/GenBank/DDBJ databases">
        <authorList>
            <consortium name="Genoscope - CEA"/>
            <person name="William W."/>
        </authorList>
    </citation>
    <scope>NUCLEOTIDE SEQUENCE [LARGE SCALE GENOMIC DNA]</scope>
</reference>
<feature type="region of interest" description="Disordered" evidence="1">
    <location>
        <begin position="41"/>
        <end position="97"/>
    </location>
</feature>
<proteinExistence type="predicted"/>
<dbReference type="InterPro" id="IPR013730">
    <property type="entry name" value="Fyv7/TAP26"/>
</dbReference>
<name>A0AAV2HFR2_LYMST</name>
<feature type="compositionally biased region" description="Basic and acidic residues" evidence="1">
    <location>
        <begin position="79"/>
        <end position="97"/>
    </location>
</feature>
<dbReference type="PANTHER" id="PTHR15657:SF1">
    <property type="entry name" value="THYROID TRANSCRIPTION FACTOR 1-ASSOCIATED PROTEIN 26"/>
    <property type="match status" value="1"/>
</dbReference>
<sequence length="152" mass="17868">MNKKEDVFKPFTGNKNEGQGFADKRKRKAAYEYMKLLKKEKRQHVGGDAPKHKPIALLHPIKRTPDQGKKRHAFSTAEKIARKKQEEKETKKKEAERLAREKAAALTSYKDRKKQRHLKLCKRTSKGQPVMKYQMEVLLEKIQSRRNEKKVT</sequence>
<feature type="compositionally biased region" description="Basic residues" evidence="1">
    <location>
        <begin position="111"/>
        <end position="125"/>
    </location>
</feature>
<gene>
    <name evidence="2" type="ORF">GSLYS_00006562001</name>
</gene>
<dbReference type="Proteomes" id="UP001497497">
    <property type="component" value="Unassembled WGS sequence"/>
</dbReference>
<protein>
    <recommendedName>
        <fullName evidence="4">Thyroid transcription factor 1-associated protein 26</fullName>
    </recommendedName>
</protein>
<accession>A0AAV2HFR2</accession>
<keyword evidence="3" id="KW-1185">Reference proteome</keyword>
<dbReference type="EMBL" id="CAXITT010000117">
    <property type="protein sequence ID" value="CAL1532500.1"/>
    <property type="molecule type" value="Genomic_DNA"/>
</dbReference>
<feature type="region of interest" description="Disordered" evidence="1">
    <location>
        <begin position="1"/>
        <end position="25"/>
    </location>
</feature>
<feature type="region of interest" description="Disordered" evidence="1">
    <location>
        <begin position="107"/>
        <end position="126"/>
    </location>
</feature>
<dbReference type="AlphaFoldDB" id="A0AAV2HFR2"/>
<dbReference type="PANTHER" id="PTHR15657">
    <property type="entry name" value="THYROID TRANSCRIPTION FACTOR 1-ASSOCIATED PROTEIN 26"/>
    <property type="match status" value="1"/>
</dbReference>
<evidence type="ECO:0000313" key="3">
    <source>
        <dbReference type="Proteomes" id="UP001497497"/>
    </source>
</evidence>
<dbReference type="Pfam" id="PF08524">
    <property type="entry name" value="rRNA_processing"/>
    <property type="match status" value="1"/>
</dbReference>
<evidence type="ECO:0000313" key="2">
    <source>
        <dbReference type="EMBL" id="CAL1532500.1"/>
    </source>
</evidence>
<dbReference type="PRINTS" id="PR01854">
    <property type="entry name" value="BR22PROTEIN"/>
</dbReference>
<evidence type="ECO:0008006" key="4">
    <source>
        <dbReference type="Google" id="ProtNLM"/>
    </source>
</evidence>
<comment type="caution">
    <text evidence="2">The sequence shown here is derived from an EMBL/GenBank/DDBJ whole genome shotgun (WGS) entry which is preliminary data.</text>
</comment>
<dbReference type="GO" id="GO:0005634">
    <property type="term" value="C:nucleus"/>
    <property type="evidence" value="ECO:0007669"/>
    <property type="project" value="TreeGrafter"/>
</dbReference>
<organism evidence="2 3">
    <name type="scientific">Lymnaea stagnalis</name>
    <name type="common">Great pond snail</name>
    <name type="synonym">Helix stagnalis</name>
    <dbReference type="NCBI Taxonomy" id="6523"/>
    <lineage>
        <taxon>Eukaryota</taxon>
        <taxon>Metazoa</taxon>
        <taxon>Spiralia</taxon>
        <taxon>Lophotrochozoa</taxon>
        <taxon>Mollusca</taxon>
        <taxon>Gastropoda</taxon>
        <taxon>Heterobranchia</taxon>
        <taxon>Euthyneura</taxon>
        <taxon>Panpulmonata</taxon>
        <taxon>Hygrophila</taxon>
        <taxon>Lymnaeoidea</taxon>
        <taxon>Lymnaeidae</taxon>
        <taxon>Lymnaea</taxon>
    </lineage>
</organism>